<dbReference type="InterPro" id="IPR019557">
    <property type="entry name" value="AminoTfrase-like_pln_mobile"/>
</dbReference>
<feature type="compositionally biased region" description="Basic and acidic residues" evidence="1">
    <location>
        <begin position="163"/>
        <end position="178"/>
    </location>
</feature>
<feature type="compositionally biased region" description="Polar residues" evidence="1">
    <location>
        <begin position="180"/>
        <end position="191"/>
    </location>
</feature>
<organism evidence="3 4">
    <name type="scientific">Gossypium anomalum</name>
    <dbReference type="NCBI Taxonomy" id="47600"/>
    <lineage>
        <taxon>Eukaryota</taxon>
        <taxon>Viridiplantae</taxon>
        <taxon>Streptophyta</taxon>
        <taxon>Embryophyta</taxon>
        <taxon>Tracheophyta</taxon>
        <taxon>Spermatophyta</taxon>
        <taxon>Magnoliopsida</taxon>
        <taxon>eudicotyledons</taxon>
        <taxon>Gunneridae</taxon>
        <taxon>Pentapetalae</taxon>
        <taxon>rosids</taxon>
        <taxon>malvids</taxon>
        <taxon>Malvales</taxon>
        <taxon>Malvaceae</taxon>
        <taxon>Malvoideae</taxon>
        <taxon>Gossypium</taxon>
    </lineage>
</organism>
<feature type="domain" description="Aminotransferase-like plant mobile" evidence="2">
    <location>
        <begin position="1"/>
        <end position="145"/>
    </location>
</feature>
<accession>A0A8J5YWR2</accession>
<evidence type="ECO:0000313" key="3">
    <source>
        <dbReference type="EMBL" id="KAG8490573.1"/>
    </source>
</evidence>
<evidence type="ECO:0000259" key="2">
    <source>
        <dbReference type="Pfam" id="PF10536"/>
    </source>
</evidence>
<feature type="region of interest" description="Disordered" evidence="1">
    <location>
        <begin position="163"/>
        <end position="204"/>
    </location>
</feature>
<dbReference type="InterPro" id="IPR044824">
    <property type="entry name" value="MAIN-like"/>
</dbReference>
<reference evidence="3 4" key="1">
    <citation type="journal article" date="2021" name="bioRxiv">
        <title>The Gossypium anomalum genome as a resource for cotton improvement and evolutionary analysis of hybrid incompatibility.</title>
        <authorList>
            <person name="Grover C.E."/>
            <person name="Yuan D."/>
            <person name="Arick M.A."/>
            <person name="Miller E.R."/>
            <person name="Hu G."/>
            <person name="Peterson D.G."/>
            <person name="Wendel J.F."/>
            <person name="Udall J.A."/>
        </authorList>
    </citation>
    <scope>NUCLEOTIDE SEQUENCE [LARGE SCALE GENOMIC DNA]</scope>
    <source>
        <strain evidence="3">JFW-Udall</strain>
        <tissue evidence="3">Leaf</tissue>
    </source>
</reference>
<evidence type="ECO:0000256" key="1">
    <source>
        <dbReference type="SAM" id="MobiDB-lite"/>
    </source>
</evidence>
<name>A0A8J5YWR2_9ROSI</name>
<dbReference type="GO" id="GO:0010073">
    <property type="term" value="P:meristem maintenance"/>
    <property type="evidence" value="ECO:0007669"/>
    <property type="project" value="InterPro"/>
</dbReference>
<protein>
    <recommendedName>
        <fullName evidence="2">Aminotransferase-like plant mobile domain-containing protein</fullName>
    </recommendedName>
</protein>
<dbReference type="PANTHER" id="PTHR46033">
    <property type="entry name" value="PROTEIN MAIN-LIKE 2"/>
    <property type="match status" value="1"/>
</dbReference>
<proteinExistence type="predicted"/>
<evidence type="ECO:0000313" key="4">
    <source>
        <dbReference type="Proteomes" id="UP000701853"/>
    </source>
</evidence>
<feature type="compositionally biased region" description="Low complexity" evidence="1">
    <location>
        <begin position="192"/>
        <end position="204"/>
    </location>
</feature>
<dbReference type="AlphaFoldDB" id="A0A8J5YWR2"/>
<dbReference type="EMBL" id="JAHUZN010000006">
    <property type="protein sequence ID" value="KAG8490573.1"/>
    <property type="molecule type" value="Genomic_DNA"/>
</dbReference>
<dbReference type="Pfam" id="PF10536">
    <property type="entry name" value="PMD"/>
    <property type="match status" value="1"/>
</dbReference>
<gene>
    <name evidence="3" type="ORF">CXB51_013753</name>
</gene>
<sequence length="204" mass="23920">MIGGYLMPDLLRNLVHLRWLLKLVDFRAGGQLSWGFTVLETLYREMYGTMPPNKVKIRGCLSLLQLWARFHFPFLRPRVNHPYTFPLITRWNHPTSYVGIPTALEDIWLLSDRESEAQFQWTPYEDPITRAVISEEFFQNPNIWIHGKPYLLTEEQRRRQIDIERERQGPLNPRRMDDNTGLSTAHIQSPGPTLQPTTPTAQPL</sequence>
<comment type="caution">
    <text evidence="3">The sequence shown here is derived from an EMBL/GenBank/DDBJ whole genome shotgun (WGS) entry which is preliminary data.</text>
</comment>
<dbReference type="Proteomes" id="UP000701853">
    <property type="component" value="Chromosome 6"/>
</dbReference>
<dbReference type="PANTHER" id="PTHR46033:SF8">
    <property type="entry name" value="PROTEIN MAINTENANCE OF MERISTEMS-LIKE"/>
    <property type="match status" value="1"/>
</dbReference>
<keyword evidence="4" id="KW-1185">Reference proteome</keyword>